<dbReference type="Pfam" id="PF19266">
    <property type="entry name" value="CIS_tube"/>
    <property type="match status" value="1"/>
</dbReference>
<accession>A0ABU9HRL6</accession>
<gene>
    <name evidence="2" type="ORF">AAEO56_00920</name>
</gene>
<sequence length="216" mass="24136">MELEKMQIIGYTDAEFSTQERGRQFEVQINPATIKIKKDIKYDTDNTPGEEKKSAKYKYHQPSSLSFNITLDDTGVVPGKMPIDGMIKALEKTLYKINAESHEPGYAKVAWGSLIFHGRVSSLSYDHTLFAPNGTPLRVEISLSFTEHSAKDTAIKNSPDISRIITFKAGDSIAAFCNEIYGDASYSSDVAQFNNLQTFRNVEPGTKIMFPPLVRI</sequence>
<dbReference type="Proteomes" id="UP001464555">
    <property type="component" value="Unassembled WGS sequence"/>
</dbReference>
<proteinExistence type="predicted"/>
<name>A0ABU9HRL6_9FLAO</name>
<evidence type="ECO:0000313" key="3">
    <source>
        <dbReference type="Proteomes" id="UP001464555"/>
    </source>
</evidence>
<dbReference type="InterPro" id="IPR045361">
    <property type="entry name" value="CIS_tube_prot_N"/>
</dbReference>
<evidence type="ECO:0000259" key="1">
    <source>
        <dbReference type="Pfam" id="PF19266"/>
    </source>
</evidence>
<dbReference type="RefSeq" id="WP_341695131.1">
    <property type="nucleotide sequence ID" value="NZ_JBBYHR010000001.1"/>
</dbReference>
<feature type="domain" description="Contractile injection system tube protein N-terminal" evidence="1">
    <location>
        <begin position="2"/>
        <end position="154"/>
    </location>
</feature>
<dbReference type="EMBL" id="JBBYHR010000001">
    <property type="protein sequence ID" value="MEL1242806.1"/>
    <property type="molecule type" value="Genomic_DNA"/>
</dbReference>
<evidence type="ECO:0000313" key="2">
    <source>
        <dbReference type="EMBL" id="MEL1242806.1"/>
    </source>
</evidence>
<organism evidence="2 3">
    <name type="scientific">Flavobacterium arundinis</name>
    <dbReference type="NCBI Taxonomy" id="3139143"/>
    <lineage>
        <taxon>Bacteria</taxon>
        <taxon>Pseudomonadati</taxon>
        <taxon>Bacteroidota</taxon>
        <taxon>Flavobacteriia</taxon>
        <taxon>Flavobacteriales</taxon>
        <taxon>Flavobacteriaceae</taxon>
        <taxon>Flavobacterium</taxon>
    </lineage>
</organism>
<keyword evidence="3" id="KW-1185">Reference proteome</keyword>
<reference evidence="2 3" key="1">
    <citation type="submission" date="2024-04" db="EMBL/GenBank/DDBJ databases">
        <title>Flavobacterium sp. DGU11 16S ribosomal RNA gene Genome sequencing and assembly.</title>
        <authorList>
            <person name="Park S."/>
        </authorList>
    </citation>
    <scope>NUCLEOTIDE SEQUENCE [LARGE SCALE GENOMIC DNA]</scope>
    <source>
        <strain evidence="2 3">DGU11</strain>
    </source>
</reference>
<protein>
    <recommendedName>
        <fullName evidence="1">Contractile injection system tube protein N-terminal domain-containing protein</fullName>
    </recommendedName>
</protein>
<comment type="caution">
    <text evidence="2">The sequence shown here is derived from an EMBL/GenBank/DDBJ whole genome shotgun (WGS) entry which is preliminary data.</text>
</comment>